<dbReference type="Gene3D" id="3.40.50.300">
    <property type="entry name" value="P-loop containing nucleotide triphosphate hydrolases"/>
    <property type="match status" value="1"/>
</dbReference>
<evidence type="ECO:0000313" key="2">
    <source>
        <dbReference type="Proteomes" id="UP000295696"/>
    </source>
</evidence>
<keyword evidence="2" id="KW-1185">Reference proteome</keyword>
<dbReference type="Proteomes" id="UP000295696">
    <property type="component" value="Unassembled WGS sequence"/>
</dbReference>
<gene>
    <name evidence="1" type="ORF">EDD52_1485</name>
</gene>
<dbReference type="PANTHER" id="PTHR36978">
    <property type="entry name" value="P-LOOP CONTAINING NUCLEOTIDE TRIPHOSPHATE HYDROLASE"/>
    <property type="match status" value="1"/>
</dbReference>
<reference evidence="1 2" key="1">
    <citation type="submission" date="2019-03" db="EMBL/GenBank/DDBJ databases">
        <title>Genomic Encyclopedia of Type Strains, Phase IV (KMG-IV): sequencing the most valuable type-strain genomes for metagenomic binning, comparative biology and taxonomic classification.</title>
        <authorList>
            <person name="Goeker M."/>
        </authorList>
    </citation>
    <scope>NUCLEOTIDE SEQUENCE [LARGE SCALE GENOMIC DNA]</scope>
    <source>
        <strain evidence="1 2">DSM 104836</strain>
    </source>
</reference>
<evidence type="ECO:0000313" key="1">
    <source>
        <dbReference type="EMBL" id="TCS49918.1"/>
    </source>
</evidence>
<evidence type="ECO:0008006" key="3">
    <source>
        <dbReference type="Google" id="ProtNLM"/>
    </source>
</evidence>
<proteinExistence type="predicted"/>
<name>A0A4R3IPV5_9RHOB</name>
<organism evidence="1 2">
    <name type="scientific">Primorskyibacter sedentarius</name>
    <dbReference type="NCBI Taxonomy" id="745311"/>
    <lineage>
        <taxon>Bacteria</taxon>
        <taxon>Pseudomonadati</taxon>
        <taxon>Pseudomonadota</taxon>
        <taxon>Alphaproteobacteria</taxon>
        <taxon>Rhodobacterales</taxon>
        <taxon>Roseobacteraceae</taxon>
        <taxon>Primorskyibacter</taxon>
    </lineage>
</organism>
<dbReference type="InterPro" id="IPR027417">
    <property type="entry name" value="P-loop_NTPase"/>
</dbReference>
<dbReference type="OrthoDB" id="9806624at2"/>
<dbReference type="AlphaFoldDB" id="A0A4R3IPV5"/>
<comment type="caution">
    <text evidence="1">The sequence shown here is derived from an EMBL/GenBank/DDBJ whole genome shotgun (WGS) entry which is preliminary data.</text>
</comment>
<protein>
    <recommendedName>
        <fullName evidence="3">Sulfotransferase family protein</fullName>
    </recommendedName>
</protein>
<dbReference type="InterPro" id="IPR040632">
    <property type="entry name" value="Sulfotransfer_4"/>
</dbReference>
<dbReference type="PANTHER" id="PTHR36978:SF4">
    <property type="entry name" value="P-LOOP CONTAINING NUCLEOSIDE TRIPHOSPHATE HYDROLASE PROTEIN"/>
    <property type="match status" value="1"/>
</dbReference>
<accession>A0A4R3IPV5</accession>
<dbReference type="SUPFAM" id="SSF52540">
    <property type="entry name" value="P-loop containing nucleoside triphosphate hydrolases"/>
    <property type="match status" value="1"/>
</dbReference>
<dbReference type="Pfam" id="PF17784">
    <property type="entry name" value="Sulfotransfer_4"/>
    <property type="match status" value="1"/>
</dbReference>
<dbReference type="EMBL" id="SLZU01000048">
    <property type="protein sequence ID" value="TCS49918.1"/>
    <property type="molecule type" value="Genomic_DNA"/>
</dbReference>
<dbReference type="RefSeq" id="WP_132248950.1">
    <property type="nucleotide sequence ID" value="NZ_SLZU01000048.1"/>
</dbReference>
<sequence length="211" mass="23421">MSLKVIGSGFGRTGTMSTKLALEQLGFGSCHHMTEVMGNPKQPAFWKAHVDGVELDWAEVFAEYTSQVDFPGAAVWHELSVAFPDAKVIHTERPEEDWWASYSATIGKFFELRESLPLPPPVAAIFETMDKLLIQGVMGGLDKVSAISAYRRNNEKVRATIPAERLLIFTPSEGWGPLCAFFGVEEPEEDFPRSNARDEFWAHFGGEPVTA</sequence>